<proteinExistence type="predicted"/>
<dbReference type="Proteomes" id="UP000001064">
    <property type="component" value="Unassembled WGS sequence"/>
</dbReference>
<dbReference type="Gene3D" id="3.40.50.150">
    <property type="entry name" value="Vaccinia Virus protein VP39"/>
    <property type="match status" value="1"/>
</dbReference>
<dbReference type="InterPro" id="IPR013216">
    <property type="entry name" value="Methyltransf_11"/>
</dbReference>
<gene>
    <name evidence="2" type="ORF">DICPUDRAFT_74044</name>
</gene>
<organism evidence="2 3">
    <name type="scientific">Dictyostelium purpureum</name>
    <name type="common">Slime mold</name>
    <dbReference type="NCBI Taxonomy" id="5786"/>
    <lineage>
        <taxon>Eukaryota</taxon>
        <taxon>Amoebozoa</taxon>
        <taxon>Evosea</taxon>
        <taxon>Eumycetozoa</taxon>
        <taxon>Dictyostelia</taxon>
        <taxon>Dictyosteliales</taxon>
        <taxon>Dictyosteliaceae</taxon>
        <taxon>Dictyostelium</taxon>
    </lineage>
</organism>
<protein>
    <recommendedName>
        <fullName evidence="1">Methyltransferase type 11 domain-containing protein</fullName>
    </recommendedName>
</protein>
<dbReference type="Pfam" id="PF08241">
    <property type="entry name" value="Methyltransf_11"/>
    <property type="match status" value="1"/>
</dbReference>
<dbReference type="EMBL" id="GL870942">
    <property type="protein sequence ID" value="EGC40457.1"/>
    <property type="molecule type" value="Genomic_DNA"/>
</dbReference>
<dbReference type="GO" id="GO:0008168">
    <property type="term" value="F:methyltransferase activity"/>
    <property type="evidence" value="ECO:0000318"/>
    <property type="project" value="GO_Central"/>
</dbReference>
<dbReference type="VEuPathDB" id="AmoebaDB:DICPUDRAFT_74044"/>
<dbReference type="PANTHER" id="PTHR43464:SF88">
    <property type="entry name" value="METHYLTRANSFERASE DOMAIN-CONTAINING PROTEIN-RELATED"/>
    <property type="match status" value="1"/>
</dbReference>
<dbReference type="GeneID" id="10503447"/>
<sequence>MASQNIYDDEKFFNNYAQLPRSKNGFDSFFEWPYLKKLLPNMNGINALDLGCGYGWFCRESFKLGVDSILGIDLSNKMITKAKELDNDFGNKEGLLYNEKIKYEIQDLESLQLKKESYDLAFSIFVFHYIVDLESMLKQVHQSLKPGGTLLFTIEHPIYSCPKVYTDFIDLNEKKTWPVSDYSIEGERVSNWMAEGVIKQHRTMGTYINQLINCGFSIDHVNEWAPSKDQIEQFDFLKIEIERPMILIIKASKK</sequence>
<evidence type="ECO:0000259" key="1">
    <source>
        <dbReference type="Pfam" id="PF08241"/>
    </source>
</evidence>
<dbReference type="STRING" id="5786.F0Z6L6"/>
<evidence type="ECO:0000313" key="3">
    <source>
        <dbReference type="Proteomes" id="UP000001064"/>
    </source>
</evidence>
<dbReference type="AlphaFoldDB" id="F0Z6L6"/>
<dbReference type="RefSeq" id="XP_003283004.1">
    <property type="nucleotide sequence ID" value="XM_003282956.1"/>
</dbReference>
<accession>F0Z6L6</accession>
<dbReference type="InParanoid" id="F0Z6L6"/>
<dbReference type="SUPFAM" id="SSF53335">
    <property type="entry name" value="S-adenosyl-L-methionine-dependent methyltransferases"/>
    <property type="match status" value="1"/>
</dbReference>
<keyword evidence="3" id="KW-1185">Reference proteome</keyword>
<dbReference type="KEGG" id="dpp:DICPUDRAFT_74044"/>
<feature type="domain" description="Methyltransferase type 11" evidence="1">
    <location>
        <begin position="48"/>
        <end position="152"/>
    </location>
</feature>
<evidence type="ECO:0000313" key="2">
    <source>
        <dbReference type="EMBL" id="EGC40457.1"/>
    </source>
</evidence>
<dbReference type="eggNOG" id="ENOG502S0AA">
    <property type="taxonomic scope" value="Eukaryota"/>
</dbReference>
<dbReference type="GO" id="GO:0008757">
    <property type="term" value="F:S-adenosylmethionine-dependent methyltransferase activity"/>
    <property type="evidence" value="ECO:0007669"/>
    <property type="project" value="InterPro"/>
</dbReference>
<name>F0Z6L6_DICPU</name>
<dbReference type="OrthoDB" id="16596at2759"/>
<dbReference type="PANTHER" id="PTHR43464">
    <property type="entry name" value="METHYLTRANSFERASE"/>
    <property type="match status" value="1"/>
</dbReference>
<dbReference type="OMA" id="FWELESY"/>
<dbReference type="CDD" id="cd02440">
    <property type="entry name" value="AdoMet_MTases"/>
    <property type="match status" value="1"/>
</dbReference>
<dbReference type="InterPro" id="IPR029063">
    <property type="entry name" value="SAM-dependent_MTases_sf"/>
</dbReference>
<reference evidence="3" key="1">
    <citation type="journal article" date="2011" name="Genome Biol.">
        <title>Comparative genomics of the social amoebae Dictyostelium discoideum and Dictyostelium purpureum.</title>
        <authorList>
            <consortium name="US DOE Joint Genome Institute (JGI-PGF)"/>
            <person name="Sucgang R."/>
            <person name="Kuo A."/>
            <person name="Tian X."/>
            <person name="Salerno W."/>
            <person name="Parikh A."/>
            <person name="Feasley C.L."/>
            <person name="Dalin E."/>
            <person name="Tu H."/>
            <person name="Huang E."/>
            <person name="Barry K."/>
            <person name="Lindquist E."/>
            <person name="Shapiro H."/>
            <person name="Bruce D."/>
            <person name="Schmutz J."/>
            <person name="Salamov A."/>
            <person name="Fey P."/>
            <person name="Gaudet P."/>
            <person name="Anjard C."/>
            <person name="Babu M.M."/>
            <person name="Basu S."/>
            <person name="Bushmanova Y."/>
            <person name="van der Wel H."/>
            <person name="Katoh-Kurasawa M."/>
            <person name="Dinh C."/>
            <person name="Coutinho P.M."/>
            <person name="Saito T."/>
            <person name="Elias M."/>
            <person name="Schaap P."/>
            <person name="Kay R.R."/>
            <person name="Henrissat B."/>
            <person name="Eichinger L."/>
            <person name="Rivero F."/>
            <person name="Putnam N.H."/>
            <person name="West C.M."/>
            <person name="Loomis W.F."/>
            <person name="Chisholm R.L."/>
            <person name="Shaulsky G."/>
            <person name="Strassmann J.E."/>
            <person name="Queller D.C."/>
            <person name="Kuspa A."/>
            <person name="Grigoriev I.V."/>
        </authorList>
    </citation>
    <scope>NUCLEOTIDE SEQUENCE [LARGE SCALE GENOMIC DNA]</scope>
    <source>
        <strain evidence="3">QSDP1</strain>
    </source>
</reference>